<evidence type="ECO:0000313" key="3">
    <source>
        <dbReference type="Proteomes" id="UP000828390"/>
    </source>
</evidence>
<evidence type="ECO:0000256" key="1">
    <source>
        <dbReference type="SAM" id="SignalP"/>
    </source>
</evidence>
<organism evidence="2 3">
    <name type="scientific">Dreissena polymorpha</name>
    <name type="common">Zebra mussel</name>
    <name type="synonym">Mytilus polymorpha</name>
    <dbReference type="NCBI Taxonomy" id="45954"/>
    <lineage>
        <taxon>Eukaryota</taxon>
        <taxon>Metazoa</taxon>
        <taxon>Spiralia</taxon>
        <taxon>Lophotrochozoa</taxon>
        <taxon>Mollusca</taxon>
        <taxon>Bivalvia</taxon>
        <taxon>Autobranchia</taxon>
        <taxon>Heteroconchia</taxon>
        <taxon>Euheterodonta</taxon>
        <taxon>Imparidentia</taxon>
        <taxon>Neoheterodontei</taxon>
        <taxon>Myida</taxon>
        <taxon>Dreissenoidea</taxon>
        <taxon>Dreissenidae</taxon>
        <taxon>Dreissena</taxon>
    </lineage>
</organism>
<reference evidence="2" key="1">
    <citation type="journal article" date="2019" name="bioRxiv">
        <title>The Genome of the Zebra Mussel, Dreissena polymorpha: A Resource for Invasive Species Research.</title>
        <authorList>
            <person name="McCartney M.A."/>
            <person name="Auch B."/>
            <person name="Kono T."/>
            <person name="Mallez S."/>
            <person name="Zhang Y."/>
            <person name="Obille A."/>
            <person name="Becker A."/>
            <person name="Abrahante J.E."/>
            <person name="Garbe J."/>
            <person name="Badalamenti J.P."/>
            <person name="Herman A."/>
            <person name="Mangelson H."/>
            <person name="Liachko I."/>
            <person name="Sullivan S."/>
            <person name="Sone E.D."/>
            <person name="Koren S."/>
            <person name="Silverstein K.A.T."/>
            <person name="Beckman K.B."/>
            <person name="Gohl D.M."/>
        </authorList>
    </citation>
    <scope>NUCLEOTIDE SEQUENCE</scope>
    <source>
        <strain evidence="2">Duluth1</strain>
        <tissue evidence="2">Whole animal</tissue>
    </source>
</reference>
<keyword evidence="1" id="KW-0732">Signal</keyword>
<evidence type="ECO:0000313" key="2">
    <source>
        <dbReference type="EMBL" id="KAH3841011.1"/>
    </source>
</evidence>
<protein>
    <recommendedName>
        <fullName evidence="4">Beta-defensin</fullName>
    </recommendedName>
</protein>
<reference evidence="2" key="2">
    <citation type="submission" date="2020-11" db="EMBL/GenBank/DDBJ databases">
        <authorList>
            <person name="McCartney M.A."/>
            <person name="Auch B."/>
            <person name="Kono T."/>
            <person name="Mallez S."/>
            <person name="Becker A."/>
            <person name="Gohl D.M."/>
            <person name="Silverstein K.A.T."/>
            <person name="Koren S."/>
            <person name="Bechman K.B."/>
            <person name="Herman A."/>
            <person name="Abrahante J.E."/>
            <person name="Garbe J."/>
        </authorList>
    </citation>
    <scope>NUCLEOTIDE SEQUENCE</scope>
    <source>
        <strain evidence="2">Duluth1</strain>
        <tissue evidence="2">Whole animal</tissue>
    </source>
</reference>
<gene>
    <name evidence="2" type="ORF">DPMN_114470</name>
</gene>
<feature type="signal peptide" evidence="1">
    <location>
        <begin position="1"/>
        <end position="23"/>
    </location>
</feature>
<dbReference type="InterPro" id="IPR023355">
    <property type="entry name" value="Myo_ane_neurotoxin_sf"/>
</dbReference>
<sequence length="75" mass="8106">MDIKVFYCVFCILLLTMTVPSLCADAPAHEKTDKRFIVNHPCASGRGSCRPACLAGEHITYVDSAVCGTDHCCVV</sequence>
<keyword evidence="3" id="KW-1185">Reference proteome</keyword>
<dbReference type="Gene3D" id="2.20.20.10">
    <property type="entry name" value="Anthopleurin-A"/>
    <property type="match status" value="1"/>
</dbReference>
<feature type="chain" id="PRO_5039732343" description="Beta-defensin" evidence="1">
    <location>
        <begin position="24"/>
        <end position="75"/>
    </location>
</feature>
<name>A0A9D4KJY1_DREPO</name>
<dbReference type="AlphaFoldDB" id="A0A9D4KJY1"/>
<dbReference type="Proteomes" id="UP000828390">
    <property type="component" value="Unassembled WGS sequence"/>
</dbReference>
<proteinExistence type="predicted"/>
<evidence type="ECO:0008006" key="4">
    <source>
        <dbReference type="Google" id="ProtNLM"/>
    </source>
</evidence>
<accession>A0A9D4KJY1</accession>
<dbReference type="EMBL" id="JAIWYP010000004">
    <property type="protein sequence ID" value="KAH3841011.1"/>
    <property type="molecule type" value="Genomic_DNA"/>
</dbReference>
<comment type="caution">
    <text evidence="2">The sequence shown here is derived from an EMBL/GenBank/DDBJ whole genome shotgun (WGS) entry which is preliminary data.</text>
</comment>